<dbReference type="Proteomes" id="UP000318693">
    <property type="component" value="Unassembled WGS sequence"/>
</dbReference>
<dbReference type="PANTHER" id="PTHR43798">
    <property type="entry name" value="MONOACYLGLYCEROL LIPASE"/>
    <property type="match status" value="1"/>
</dbReference>
<dbReference type="GO" id="GO:0016020">
    <property type="term" value="C:membrane"/>
    <property type="evidence" value="ECO:0007669"/>
    <property type="project" value="TreeGrafter"/>
</dbReference>
<gene>
    <name evidence="3" type="ORF">FJ693_07935</name>
</gene>
<keyword evidence="1 3" id="KW-0378">Hydrolase</keyword>
<evidence type="ECO:0000313" key="3">
    <source>
        <dbReference type="EMBL" id="TRW45813.1"/>
    </source>
</evidence>
<evidence type="ECO:0000259" key="2">
    <source>
        <dbReference type="Pfam" id="PF00561"/>
    </source>
</evidence>
<sequence length="269" mass="29986">MPYLKTDDDVELYFEDFGDGGVVVFVHGLSETHAIWEHQAADLTDEFRTVAFDWRGVGRSSKPRDGYTLDAVTSDLLSLISHLDSGPVTLVAQGTGNNVVLEATYRRPELVAGLVLVCGAPWRSGNRDGVDGGLTEEFMAWATQNLGGNALRARANAELYDRYMFFEDPGPAVKDWYLSMAFETPLHVLKTYNRNVAGAEHGGRLSEVRCPVMVAHGRHDKKQRYEGAQYFAENISGAHLVTFENSAHQPQLEEVARFNEELRTFLKSM</sequence>
<dbReference type="InterPro" id="IPR050266">
    <property type="entry name" value="AB_hydrolase_sf"/>
</dbReference>
<dbReference type="InterPro" id="IPR000073">
    <property type="entry name" value="AB_hydrolase_1"/>
</dbReference>
<dbReference type="RefSeq" id="WP_143417994.1">
    <property type="nucleotide sequence ID" value="NZ_VJXR01000017.1"/>
</dbReference>
<evidence type="ECO:0000256" key="1">
    <source>
        <dbReference type="ARBA" id="ARBA00022801"/>
    </source>
</evidence>
<accession>A0A552WU06</accession>
<dbReference type="AlphaFoldDB" id="A0A552WU06"/>
<proteinExistence type="predicted"/>
<dbReference type="Pfam" id="PF00561">
    <property type="entry name" value="Abhydrolase_1"/>
    <property type="match status" value="1"/>
</dbReference>
<dbReference type="InterPro" id="IPR029058">
    <property type="entry name" value="AB_hydrolase_fold"/>
</dbReference>
<evidence type="ECO:0000313" key="4">
    <source>
        <dbReference type="Proteomes" id="UP000318693"/>
    </source>
</evidence>
<dbReference type="EMBL" id="VJXR01000017">
    <property type="protein sequence ID" value="TRW45813.1"/>
    <property type="molecule type" value="Genomic_DNA"/>
</dbReference>
<feature type="domain" description="AB hydrolase-1" evidence="2">
    <location>
        <begin position="22"/>
        <end position="254"/>
    </location>
</feature>
<organism evidence="3 4">
    <name type="scientific">Georgenia yuyongxinii</name>
    <dbReference type="NCBI Taxonomy" id="2589797"/>
    <lineage>
        <taxon>Bacteria</taxon>
        <taxon>Bacillati</taxon>
        <taxon>Actinomycetota</taxon>
        <taxon>Actinomycetes</taxon>
        <taxon>Micrococcales</taxon>
        <taxon>Bogoriellaceae</taxon>
        <taxon>Georgenia</taxon>
    </lineage>
</organism>
<name>A0A552WU06_9MICO</name>
<reference evidence="3 4" key="1">
    <citation type="submission" date="2019-07" db="EMBL/GenBank/DDBJ databases">
        <title>Georgenia wutianyii sp. nov. and Georgenia *** sp. nov. isolated from plateau pika (Ochotona curzoniae) in the Qinghai-Tibet plateau of China.</title>
        <authorList>
            <person name="Tian Z."/>
        </authorList>
    </citation>
    <scope>NUCLEOTIDE SEQUENCE [LARGE SCALE GENOMIC DNA]</scope>
    <source>
        <strain evidence="3 4">Z446</strain>
    </source>
</reference>
<dbReference type="SUPFAM" id="SSF53474">
    <property type="entry name" value="alpha/beta-Hydrolases"/>
    <property type="match status" value="1"/>
</dbReference>
<protein>
    <submittedName>
        <fullName evidence="3">Alpha/beta hydrolase</fullName>
    </submittedName>
</protein>
<comment type="caution">
    <text evidence="3">The sequence shown here is derived from an EMBL/GenBank/DDBJ whole genome shotgun (WGS) entry which is preliminary data.</text>
</comment>
<dbReference type="PANTHER" id="PTHR43798:SF31">
    <property type="entry name" value="AB HYDROLASE SUPERFAMILY PROTEIN YCLE"/>
    <property type="match status" value="1"/>
</dbReference>
<dbReference type="GO" id="GO:0016787">
    <property type="term" value="F:hydrolase activity"/>
    <property type="evidence" value="ECO:0007669"/>
    <property type="project" value="UniProtKB-KW"/>
</dbReference>
<dbReference type="Gene3D" id="3.40.50.1820">
    <property type="entry name" value="alpha/beta hydrolase"/>
    <property type="match status" value="1"/>
</dbReference>
<keyword evidence="4" id="KW-1185">Reference proteome</keyword>